<dbReference type="EMBL" id="JAUNZN010000032">
    <property type="protein sequence ID" value="KAK4807220.1"/>
    <property type="molecule type" value="Genomic_DNA"/>
</dbReference>
<dbReference type="AlphaFoldDB" id="A0AAN7N328"/>
<organism evidence="2 3">
    <name type="scientific">Mycteria americana</name>
    <name type="common">Wood stork</name>
    <dbReference type="NCBI Taxonomy" id="33587"/>
    <lineage>
        <taxon>Eukaryota</taxon>
        <taxon>Metazoa</taxon>
        <taxon>Chordata</taxon>
        <taxon>Craniata</taxon>
        <taxon>Vertebrata</taxon>
        <taxon>Euteleostomi</taxon>
        <taxon>Archelosauria</taxon>
        <taxon>Archosauria</taxon>
        <taxon>Dinosauria</taxon>
        <taxon>Saurischia</taxon>
        <taxon>Theropoda</taxon>
        <taxon>Coelurosauria</taxon>
        <taxon>Aves</taxon>
        <taxon>Neognathae</taxon>
        <taxon>Neoaves</taxon>
        <taxon>Aequornithes</taxon>
        <taxon>Ciconiiformes</taxon>
        <taxon>Ciconiidae</taxon>
        <taxon>Mycteria</taxon>
    </lineage>
</organism>
<proteinExistence type="predicted"/>
<dbReference type="Proteomes" id="UP001333110">
    <property type="component" value="Unassembled WGS sequence"/>
</dbReference>
<evidence type="ECO:0000313" key="2">
    <source>
        <dbReference type="EMBL" id="KAK4807220.1"/>
    </source>
</evidence>
<keyword evidence="3" id="KW-1185">Reference proteome</keyword>
<evidence type="ECO:0000256" key="1">
    <source>
        <dbReference type="SAM" id="MobiDB-lite"/>
    </source>
</evidence>
<evidence type="ECO:0000313" key="3">
    <source>
        <dbReference type="Proteomes" id="UP001333110"/>
    </source>
</evidence>
<reference evidence="2 3" key="1">
    <citation type="journal article" date="2023" name="J. Hered.">
        <title>Chromosome-level genome of the wood stork (Mycteria americana) provides insight into avian chromosome evolution.</title>
        <authorList>
            <person name="Flamio R. Jr."/>
            <person name="Ramstad K.M."/>
        </authorList>
    </citation>
    <scope>NUCLEOTIDE SEQUENCE [LARGE SCALE GENOMIC DNA]</scope>
    <source>
        <strain evidence="2">JAX WOST 10</strain>
    </source>
</reference>
<name>A0AAN7N328_MYCAM</name>
<protein>
    <submittedName>
        <fullName evidence="2">Uncharacterized protein</fullName>
    </submittedName>
</protein>
<feature type="region of interest" description="Disordered" evidence="1">
    <location>
        <begin position="139"/>
        <end position="165"/>
    </location>
</feature>
<accession>A0AAN7N328</accession>
<gene>
    <name evidence="2" type="ORF">QYF61_024340</name>
</gene>
<feature type="compositionally biased region" description="Basic and acidic residues" evidence="1">
    <location>
        <begin position="145"/>
        <end position="154"/>
    </location>
</feature>
<sequence length="230" mass="25485">MLAAKMENQNKMPTSEEYASYDVSSCNFIDKDVAVVSWKNAKGHMTLEHNTNIFIVCFTTAYNLQGSGDKMTDTAAAPAHRCERHCGHSSPTCDRHHGYSSPLCDRHCGHSSPATTDNAVEPGNQPVLVSVAPIHKKKSWKRKSAHLEREDERAGPSQGEEEEELMDEMETTQSLCLSEHTVTWLLRCWDNGASSLELEGKEAKELRSLSREGAIDKAIGKGAQALSLWR</sequence>
<comment type="caution">
    <text evidence="2">The sequence shown here is derived from an EMBL/GenBank/DDBJ whole genome shotgun (WGS) entry which is preliminary data.</text>
</comment>